<dbReference type="EMBL" id="ONZG01000031">
    <property type="protein sequence ID" value="SPJ31514.1"/>
    <property type="molecule type" value="Genomic_DNA"/>
</dbReference>
<dbReference type="AlphaFoldDB" id="A0A2R8CGE3"/>
<keyword evidence="2" id="KW-1185">Reference proteome</keyword>
<proteinExistence type="predicted"/>
<dbReference type="Proteomes" id="UP000244898">
    <property type="component" value="Unassembled WGS sequence"/>
</dbReference>
<reference evidence="2" key="1">
    <citation type="submission" date="2018-03" db="EMBL/GenBank/DDBJ databases">
        <authorList>
            <person name="Rodrigo-Torres L."/>
            <person name="Arahal R. D."/>
            <person name="Lucena T."/>
        </authorList>
    </citation>
    <scope>NUCLEOTIDE SEQUENCE [LARGE SCALE GENOMIC DNA]</scope>
    <source>
        <strain evidence="2">CECT 7615</strain>
    </source>
</reference>
<gene>
    <name evidence="1" type="ORF">TRM7615_05057</name>
</gene>
<protein>
    <submittedName>
        <fullName evidence="1">Uncharacterized protein</fullName>
    </submittedName>
</protein>
<dbReference type="RefSeq" id="WP_108792715.1">
    <property type="nucleotide sequence ID" value="NZ_ONZG01000031.1"/>
</dbReference>
<organism evidence="1 2">
    <name type="scientific">Falsiruegeria mediterranea M17</name>
    <dbReference type="NCBI Taxonomy" id="1200281"/>
    <lineage>
        <taxon>Bacteria</taxon>
        <taxon>Pseudomonadati</taxon>
        <taxon>Pseudomonadota</taxon>
        <taxon>Alphaproteobacteria</taxon>
        <taxon>Rhodobacterales</taxon>
        <taxon>Roseobacteraceae</taxon>
        <taxon>Falsiruegeria</taxon>
    </lineage>
</organism>
<accession>A0A2R8CGE3</accession>
<sequence length="110" mass="12274">MGEKKNDPHSSISNRAQKSYAFNRNLGGENEDIRAEFEGYRSANYSTLEWLHLTIQIGVFAFAENGRNPPIAKHAALRSKVWVGLISLKKSLVFGVARLATALILLNDRC</sequence>
<evidence type="ECO:0000313" key="2">
    <source>
        <dbReference type="Proteomes" id="UP000244898"/>
    </source>
</evidence>
<name>A0A2R8CGE3_9RHOB</name>
<evidence type="ECO:0000313" key="1">
    <source>
        <dbReference type="EMBL" id="SPJ31514.1"/>
    </source>
</evidence>